<feature type="compositionally biased region" description="Basic and acidic residues" evidence="1">
    <location>
        <begin position="1120"/>
        <end position="1134"/>
    </location>
</feature>
<feature type="region of interest" description="Disordered" evidence="1">
    <location>
        <begin position="1315"/>
        <end position="1347"/>
    </location>
</feature>
<feature type="region of interest" description="Disordered" evidence="1">
    <location>
        <begin position="1165"/>
        <end position="1241"/>
    </location>
</feature>
<feature type="region of interest" description="Disordered" evidence="1">
    <location>
        <begin position="904"/>
        <end position="933"/>
    </location>
</feature>
<name>A0ABD1KDM8_9TELE</name>
<dbReference type="InterPro" id="IPR047579">
    <property type="entry name" value="DD_CABYR_SP17"/>
</dbReference>
<accession>A0ABD1KDM8</accession>
<dbReference type="CDD" id="cd12100">
    <property type="entry name" value="DD_CABYR_SP17"/>
    <property type="match status" value="1"/>
</dbReference>
<dbReference type="EMBL" id="JBHFQA010000006">
    <property type="protein sequence ID" value="KAL2097304.1"/>
    <property type="molecule type" value="Genomic_DNA"/>
</dbReference>
<reference evidence="2 3" key="1">
    <citation type="submission" date="2024-09" db="EMBL/GenBank/DDBJ databases">
        <title>A chromosome-level genome assembly of Gray's grenadier anchovy, Coilia grayii.</title>
        <authorList>
            <person name="Fu Z."/>
        </authorList>
    </citation>
    <scope>NUCLEOTIDE SEQUENCE [LARGE SCALE GENOMIC DNA]</scope>
    <source>
        <strain evidence="2">G4</strain>
        <tissue evidence="2">Muscle</tissue>
    </source>
</reference>
<comment type="caution">
    <text evidence="2">The sequence shown here is derived from an EMBL/GenBank/DDBJ whole genome shotgun (WGS) entry which is preliminary data.</text>
</comment>
<protein>
    <recommendedName>
        <fullName evidence="4">RIIa domain-containing protein</fullName>
    </recommendedName>
</protein>
<dbReference type="PANTHER" id="PTHR15494">
    <property type="entry name" value="CALCIUM-BINDING TYROSINE PHOSPHORYLATION-REGULATED PROTEIN"/>
    <property type="match status" value="1"/>
</dbReference>
<organism evidence="2 3">
    <name type="scientific">Coilia grayii</name>
    <name type="common">Gray's grenadier anchovy</name>
    <dbReference type="NCBI Taxonomy" id="363190"/>
    <lineage>
        <taxon>Eukaryota</taxon>
        <taxon>Metazoa</taxon>
        <taxon>Chordata</taxon>
        <taxon>Craniata</taxon>
        <taxon>Vertebrata</taxon>
        <taxon>Euteleostomi</taxon>
        <taxon>Actinopterygii</taxon>
        <taxon>Neopterygii</taxon>
        <taxon>Teleostei</taxon>
        <taxon>Clupei</taxon>
        <taxon>Clupeiformes</taxon>
        <taxon>Clupeoidei</taxon>
        <taxon>Engraulidae</taxon>
        <taxon>Coilinae</taxon>
        <taxon>Coilia</taxon>
    </lineage>
</organism>
<dbReference type="InterPro" id="IPR038848">
    <property type="entry name" value="CABYR"/>
</dbReference>
<gene>
    <name evidence="2" type="ORF">ACEWY4_006511</name>
</gene>
<evidence type="ECO:0000313" key="3">
    <source>
        <dbReference type="Proteomes" id="UP001591681"/>
    </source>
</evidence>
<evidence type="ECO:0000313" key="2">
    <source>
        <dbReference type="EMBL" id="KAL2097304.1"/>
    </source>
</evidence>
<proteinExistence type="predicted"/>
<feature type="compositionally biased region" description="Polar residues" evidence="1">
    <location>
        <begin position="1200"/>
        <end position="1215"/>
    </location>
</feature>
<feature type="region of interest" description="Disordered" evidence="1">
    <location>
        <begin position="521"/>
        <end position="545"/>
    </location>
</feature>
<evidence type="ECO:0008006" key="4">
    <source>
        <dbReference type="Google" id="ProtNLM"/>
    </source>
</evidence>
<dbReference type="PANTHER" id="PTHR15494:SF0">
    <property type="entry name" value="CALCIUM-BINDING TYROSINE PHOSPHORYLATION-REGULATED PROTEIN"/>
    <property type="match status" value="1"/>
</dbReference>
<feature type="compositionally biased region" description="Low complexity" evidence="1">
    <location>
        <begin position="521"/>
        <end position="533"/>
    </location>
</feature>
<keyword evidence="3" id="KW-1185">Reference proteome</keyword>
<evidence type="ECO:0000256" key="1">
    <source>
        <dbReference type="SAM" id="MobiDB-lite"/>
    </source>
</evidence>
<sequence length="1442" mass="154486">MACWKVSRPTLLIPYGVKSFLECVCRAYRIEDPHDIKQFMAEYCKDLLENRDRSPSRDIRHAIRLYQKMRELDQVTENNWSMHSSPEVTLVSLPSGEPAGMYQDPPCTAGSVSLLSCRLTHDALTASQNLHIQPSTGDIHAATVQSAVFQRVPSRSDFTEIQGSVLINSASAPPADVIVVHSENLPDAILFHSDSRPSSALSVRSCASKTLSLTDVDGTEECGVEDGIVVFERVPSKEEFSPAQSSVEVECGELQSSEVIDRPLTSAEEDQCSEVMETESDMLTLAAQEPPIVKQASPKRSLVRVFSAHVVESEDSFGKMGDGSEQLGKTMPSRTSLKTFLTECPGSCGPAVNDIGETSDFGGPIPHATDSPSEASPHLVMSVDLSEESELEGTPAMAATVDVVASTETDTVSGSKDLADECLDEAIRILRNTSSSESTPDPGEIMETDEHPGKYSEAVTLSGVAGEDGVARLNLPTPPAGMPQDTCSDSPNLAASPQTLMSVFESVSAVYIEKREETVAQEQSDAAAAEASDLTAEFSGKDTAESTETYINTTECSPPEALHGSVVSVSPARSPILMDKGGIAEADDLNLVTAVSETLADGTEMSPAGQVHPEIYGLPDDLTSPSDGTCTLPEDTKVIAPARIHYLDENLTDIEKTADVGTTEVSTKTSLSSGNHLSAEILQGFKDQHTPLKMLLCLRCSPIMISAGAECPEKAENDLKADVKTVLSGIGIEAECLSEPVEANVDFVDLAGSPMQENMRGTADEDDLNRMAEFLEDNSEFSHFKKEQAEETPGEQEHTVLTSTADEDTANTAIGNSSVEMREAETAAQEPSAEDVLCAAAPSVQSVVLSKSSGNDSAECPETAENVLQVDVESVSARYSGSEITERLAPEPVQDYRHSMAVVSSSSEEHMREDTETGPAAHTPEPAVSHTHSPCAFPESEEFICTHISVNNVLIPVADGPETYEVEFDVPHHTDLNREEEVVGPDSFVKGSLLNTCLYESLETETFQQLEIAETVVPQDIDFVPAEDSIEHRLISPDGLSQETMNGNNKMDDLSVGVMGVPKAASDVLEECSTGQVLSEDSKSSKLSDNMFAQVVTASEENANILEATISSNIPSARITKQEEKTSRSGETTDRGTSPIISPKTSSMLVCVHASTQVSGLSFGVMATGSQGDQSRLSDNDRPGSPLSDNDLGSGPPCLGNNTTTPPTNRVQTESGQDEEQQDNTENAFTERGTPCTDSVLQSPVNQMWTLYHLPYKGEEGTFCTDILSQPPFNGSAYIRSFGPGHVLLAERSPPSSSHNLHQAPERVRKGLPQASGLHHHHQRPQDVAPAAKDAATTLPSRSPLESDTLEISLPNYLLCLDGSKEVTPLMGGPEVPAQAVRVRRDAASGLLSFSLPMDSVGGSQRRNSHAQFLQMTTDQGHSVYSPALLRIVTCPADQNQK</sequence>
<feature type="region of interest" description="Disordered" evidence="1">
    <location>
        <begin position="1116"/>
        <end position="1143"/>
    </location>
</feature>
<dbReference type="Proteomes" id="UP001591681">
    <property type="component" value="Unassembled WGS sequence"/>
</dbReference>